<evidence type="ECO:0000256" key="4">
    <source>
        <dbReference type="ARBA" id="ARBA00022777"/>
    </source>
</evidence>
<name>A0A0M3TUN9_9GAMM</name>
<evidence type="ECO:0000256" key="5">
    <source>
        <dbReference type="HAMAP-Rule" id="MF_01062"/>
    </source>
</evidence>
<comment type="catalytic activity">
    <reaction evidence="5">
        <text>[pyruvate, water dikinase]-phosphate + phosphate + H(+) = [pyruvate, water dikinase] + diphosphate</text>
        <dbReference type="Rhea" id="RHEA:48580"/>
        <dbReference type="Rhea" id="RHEA-COMP:11425"/>
        <dbReference type="Rhea" id="RHEA-COMP:11426"/>
        <dbReference type="ChEBI" id="CHEBI:15378"/>
        <dbReference type="ChEBI" id="CHEBI:33019"/>
        <dbReference type="ChEBI" id="CHEBI:43176"/>
        <dbReference type="ChEBI" id="CHEBI:43474"/>
        <dbReference type="ChEBI" id="CHEBI:68546"/>
        <dbReference type="EC" id="2.7.4.28"/>
    </reaction>
</comment>
<dbReference type="InterPro" id="IPR026530">
    <property type="entry name" value="PSRP"/>
</dbReference>
<keyword evidence="7" id="KW-1185">Reference proteome</keyword>
<dbReference type="GO" id="GO:0005524">
    <property type="term" value="F:ATP binding"/>
    <property type="evidence" value="ECO:0007669"/>
    <property type="project" value="InterPro"/>
</dbReference>
<dbReference type="InterPro" id="IPR005177">
    <property type="entry name" value="Kinase-pyrophosphorylase"/>
</dbReference>
<keyword evidence="4 5" id="KW-0418">Kinase</keyword>
<evidence type="ECO:0000313" key="6">
    <source>
        <dbReference type="EMBL" id="ALE53255.1"/>
    </source>
</evidence>
<accession>A0A0M3TUN9</accession>
<dbReference type="Proteomes" id="UP000058020">
    <property type="component" value="Chromosome"/>
</dbReference>
<dbReference type="STRING" id="1705394.SP60_05940"/>
<dbReference type="HAMAP" id="MF_01062">
    <property type="entry name" value="PSRP"/>
    <property type="match status" value="1"/>
</dbReference>
<comment type="function">
    <text evidence="5">Bifunctional serine/threonine kinase and phosphorylase involved in the regulation of the phosphoenolpyruvate synthase (PEPS) by catalyzing its phosphorylation/dephosphorylation.</text>
</comment>
<proteinExistence type="inferred from homology"/>
<dbReference type="KEGG" id="tho:SP60_05940"/>
<organism evidence="6 7">
    <name type="scientific">Candidatus Thioglobus autotrophicus</name>
    <dbReference type="NCBI Taxonomy" id="1705394"/>
    <lineage>
        <taxon>Bacteria</taxon>
        <taxon>Pseudomonadati</taxon>
        <taxon>Pseudomonadota</taxon>
        <taxon>Gammaproteobacteria</taxon>
        <taxon>Candidatus Pseudothioglobaceae</taxon>
        <taxon>Candidatus Thioglobus</taxon>
    </lineage>
</organism>
<dbReference type="PANTHER" id="PTHR31756:SF3">
    <property type="entry name" value="PYRUVATE, PHOSPHATE DIKINASE REGULATORY PROTEIN 1, CHLOROPLASTIC"/>
    <property type="match status" value="1"/>
</dbReference>
<evidence type="ECO:0000256" key="3">
    <source>
        <dbReference type="ARBA" id="ARBA00022741"/>
    </source>
</evidence>
<sequence length="269" mass="30229">MKSTDVFFVSDRTGITAEALGSSLLSQFESVEFNKIHLSFIDTLDKAIDAVEQVNRASSKAGSPVLVFSTQINHEFRVMMSKSDCVFFDFFDTFISKMERSLELKSSHTAGRLHGLSHNSNYTDRISSINFALGSDDGLGAKSYENADLILIGVSRSGKTPSCLFMALQYGINAANYPLIEQDLDNTRLPESLQPYKHKLFGLTINPIRLQKIRDERRSNSNYASLKQCQNEVKRAEDLYHTNHIPFIDTTQTSIEEISAKIINKLSLR</sequence>
<dbReference type="AlphaFoldDB" id="A0A0M3TUN9"/>
<evidence type="ECO:0000256" key="1">
    <source>
        <dbReference type="ARBA" id="ARBA00022527"/>
    </source>
</evidence>
<dbReference type="EC" id="2.7.11.33" evidence="5"/>
<dbReference type="EMBL" id="CP010552">
    <property type="protein sequence ID" value="ALE53255.1"/>
    <property type="molecule type" value="Genomic_DNA"/>
</dbReference>
<feature type="binding site" evidence="5">
    <location>
        <begin position="153"/>
        <end position="160"/>
    </location>
    <ligand>
        <name>ADP</name>
        <dbReference type="ChEBI" id="CHEBI:456216"/>
    </ligand>
</feature>
<dbReference type="GO" id="GO:0004674">
    <property type="term" value="F:protein serine/threonine kinase activity"/>
    <property type="evidence" value="ECO:0007669"/>
    <property type="project" value="UniProtKB-UniRule"/>
</dbReference>
<dbReference type="GO" id="GO:0016776">
    <property type="term" value="F:phosphotransferase activity, phosphate group as acceptor"/>
    <property type="evidence" value="ECO:0007669"/>
    <property type="project" value="UniProtKB-UniRule"/>
</dbReference>
<gene>
    <name evidence="6" type="ORF">SP60_05940</name>
</gene>
<comment type="catalytic activity">
    <reaction evidence="5">
        <text>[pyruvate, water dikinase] + ADP = [pyruvate, water dikinase]-phosphate + AMP + H(+)</text>
        <dbReference type="Rhea" id="RHEA:46020"/>
        <dbReference type="Rhea" id="RHEA-COMP:11425"/>
        <dbReference type="Rhea" id="RHEA-COMP:11426"/>
        <dbReference type="ChEBI" id="CHEBI:15378"/>
        <dbReference type="ChEBI" id="CHEBI:43176"/>
        <dbReference type="ChEBI" id="CHEBI:68546"/>
        <dbReference type="ChEBI" id="CHEBI:456215"/>
        <dbReference type="ChEBI" id="CHEBI:456216"/>
        <dbReference type="EC" id="2.7.11.33"/>
    </reaction>
</comment>
<evidence type="ECO:0000313" key="7">
    <source>
        <dbReference type="Proteomes" id="UP000058020"/>
    </source>
</evidence>
<evidence type="ECO:0000256" key="2">
    <source>
        <dbReference type="ARBA" id="ARBA00022679"/>
    </source>
</evidence>
<comment type="similarity">
    <text evidence="5">Belongs to the pyruvate, phosphate/water dikinase regulatory protein family. PSRP subfamily.</text>
</comment>
<dbReference type="NCBIfam" id="NF003742">
    <property type="entry name" value="PRK05339.1"/>
    <property type="match status" value="1"/>
</dbReference>
<keyword evidence="1 5" id="KW-0723">Serine/threonine-protein kinase</keyword>
<keyword evidence="3 5" id="KW-0547">Nucleotide-binding</keyword>
<dbReference type="OrthoDB" id="9782201at2"/>
<keyword evidence="2 5" id="KW-0808">Transferase</keyword>
<dbReference type="PANTHER" id="PTHR31756">
    <property type="entry name" value="PYRUVATE, PHOSPHATE DIKINASE REGULATORY PROTEIN 1, CHLOROPLASTIC"/>
    <property type="match status" value="1"/>
</dbReference>
<reference evidence="6 7" key="1">
    <citation type="journal article" date="2015" name="Genome Announc.">
        <title>Genome Sequence of 'Candidatus Thioglobus autotrophica' Strain EF1, a Chemoautotroph from the SUP05 Clade of Marine Gammaproteobacteria.</title>
        <authorList>
            <person name="Shah V."/>
            <person name="Morris R.M."/>
        </authorList>
    </citation>
    <scope>NUCLEOTIDE SEQUENCE [LARGE SCALE GENOMIC DNA]</scope>
    <source>
        <strain evidence="6 7">EF1</strain>
    </source>
</reference>
<protein>
    <recommendedName>
        <fullName evidence="5">Putative phosphoenolpyruvate synthase regulatory protein</fullName>
        <shortName evidence="5">PEP synthase regulatory protein</shortName>
        <shortName evidence="5">PSRP</shortName>
        <ecNumber evidence="5">2.7.11.33</ecNumber>
        <ecNumber evidence="5">2.7.4.28</ecNumber>
    </recommendedName>
    <alternativeName>
        <fullName evidence="5">Pyruvate, water dikinase regulatory protein</fullName>
    </alternativeName>
</protein>
<dbReference type="PATRIC" id="fig|1705394.5.peg.1187"/>
<dbReference type="Pfam" id="PF03618">
    <property type="entry name" value="Kinase-PPPase"/>
    <property type="match status" value="1"/>
</dbReference>
<dbReference type="EC" id="2.7.4.28" evidence="5"/>
<dbReference type="GO" id="GO:0043531">
    <property type="term" value="F:ADP binding"/>
    <property type="evidence" value="ECO:0007669"/>
    <property type="project" value="UniProtKB-UniRule"/>
</dbReference>